<feature type="region of interest" description="Disordered" evidence="1">
    <location>
        <begin position="1"/>
        <end position="23"/>
    </location>
</feature>
<dbReference type="AlphaFoldDB" id="A0A1Y1SIG5"/>
<dbReference type="Proteomes" id="UP000192342">
    <property type="component" value="Unassembled WGS sequence"/>
</dbReference>
<evidence type="ECO:0000313" key="3">
    <source>
        <dbReference type="Proteomes" id="UP000192342"/>
    </source>
</evidence>
<dbReference type="EMBL" id="AQQV01000001">
    <property type="protein sequence ID" value="ORE89437.1"/>
    <property type="molecule type" value="Genomic_DNA"/>
</dbReference>
<gene>
    <name evidence="2" type="ORF">ATO7_06140</name>
</gene>
<sequence length="308" mass="34184">MQIPAAALDKLDELSGEDGVSDHSGTRIQLAVDESDLPNQAIRGVRTSSLVGTLNGIPALATWDSGDNDREEPFSSKVPDTQLMENISAQGSTGTAKSSGKHRKLEVIENKRRKSPRMPIVESLYTIGQAMEKLGSWRSAEFLHLGLGEKVELKDDPEGGFATEIHVSTAGLDAKQVNWINEGGAKRCIAALRITQNDWPVYLVEVEPRSAGLTKPVAFKLLLARPWHQVNHDCDTLRQTALDCRGVWPKEIDGFDTYCYLHTWPNVDHIARRIDKHVSEWATKPTDINNVPMTPFDEPLADLEFLQQ</sequence>
<comment type="caution">
    <text evidence="2">The sequence shown here is derived from an EMBL/GenBank/DDBJ whole genome shotgun (WGS) entry which is preliminary data.</text>
</comment>
<protein>
    <submittedName>
        <fullName evidence="2">Uncharacterized protein</fullName>
    </submittedName>
</protein>
<proteinExistence type="predicted"/>
<organism evidence="2 3">
    <name type="scientific">Oceanococcus atlanticus</name>
    <dbReference type="NCBI Taxonomy" id="1317117"/>
    <lineage>
        <taxon>Bacteria</taxon>
        <taxon>Pseudomonadati</taxon>
        <taxon>Pseudomonadota</taxon>
        <taxon>Gammaproteobacteria</taxon>
        <taxon>Chromatiales</taxon>
        <taxon>Oceanococcaceae</taxon>
        <taxon>Oceanococcus</taxon>
    </lineage>
</organism>
<keyword evidence="3" id="KW-1185">Reference proteome</keyword>
<evidence type="ECO:0000313" key="2">
    <source>
        <dbReference type="EMBL" id="ORE89437.1"/>
    </source>
</evidence>
<evidence type="ECO:0000256" key="1">
    <source>
        <dbReference type="SAM" id="MobiDB-lite"/>
    </source>
</evidence>
<accession>A0A1Y1SIG5</accession>
<reference evidence="2 3" key="1">
    <citation type="submission" date="2013-04" db="EMBL/GenBank/DDBJ databases">
        <title>Oceanococcus atlanticus 22II-S10r2 Genome Sequencing.</title>
        <authorList>
            <person name="Lai Q."/>
            <person name="Li G."/>
            <person name="Shao Z."/>
        </authorList>
    </citation>
    <scope>NUCLEOTIDE SEQUENCE [LARGE SCALE GENOMIC DNA]</scope>
    <source>
        <strain evidence="2 3">22II-S10r2</strain>
    </source>
</reference>
<name>A0A1Y1SIG5_9GAMM</name>